<evidence type="ECO:0000256" key="1">
    <source>
        <dbReference type="ARBA" id="ARBA00004167"/>
    </source>
</evidence>
<gene>
    <name evidence="7" type="ORF">ESZ26_12385</name>
    <name evidence="8" type="ORF">ESZ27_07070</name>
</gene>
<name>A0A5C6QGY9_9GAMM</name>
<proteinExistence type="predicted"/>
<dbReference type="GO" id="GO:0016020">
    <property type="term" value="C:membrane"/>
    <property type="evidence" value="ECO:0007669"/>
    <property type="project" value="UniProtKB-SubCell"/>
</dbReference>
<dbReference type="PROSITE" id="PS52015">
    <property type="entry name" value="TONB_CTD"/>
    <property type="match status" value="1"/>
</dbReference>
<dbReference type="InterPro" id="IPR037682">
    <property type="entry name" value="TonB_C"/>
</dbReference>
<dbReference type="OrthoDB" id="15218at2"/>
<dbReference type="PANTHER" id="PTHR34978">
    <property type="entry name" value="POSSIBLE SENSOR-TRANSDUCER PROTEIN BLAR"/>
    <property type="match status" value="1"/>
</dbReference>
<dbReference type="Gene3D" id="3.30.2010.10">
    <property type="entry name" value="Metalloproteases ('zincins'), catalytic domain"/>
    <property type="match status" value="1"/>
</dbReference>
<dbReference type="PANTHER" id="PTHR34978:SF3">
    <property type="entry name" value="SLR0241 PROTEIN"/>
    <property type="match status" value="1"/>
</dbReference>
<dbReference type="Pfam" id="PF05569">
    <property type="entry name" value="Peptidase_M56"/>
    <property type="match status" value="1"/>
</dbReference>
<dbReference type="InterPro" id="IPR052173">
    <property type="entry name" value="Beta-lactam_resp_regulator"/>
</dbReference>
<organism evidence="8 10">
    <name type="scientific">Colwellia hornerae</name>
    <dbReference type="NCBI Taxonomy" id="89402"/>
    <lineage>
        <taxon>Bacteria</taxon>
        <taxon>Pseudomonadati</taxon>
        <taxon>Pseudomonadota</taxon>
        <taxon>Gammaproteobacteria</taxon>
        <taxon>Alteromonadales</taxon>
        <taxon>Colwelliaceae</taxon>
        <taxon>Colwellia</taxon>
    </lineage>
</organism>
<evidence type="ECO:0000259" key="6">
    <source>
        <dbReference type="PROSITE" id="PS52015"/>
    </source>
</evidence>
<reference evidence="8 10" key="1">
    <citation type="submission" date="2019-07" db="EMBL/GenBank/DDBJ databases">
        <title>Genomes of sea-ice associated Colwellia species.</title>
        <authorList>
            <person name="Bowman J.P."/>
        </authorList>
    </citation>
    <scope>NUCLEOTIDE SEQUENCE [LARGE SCALE GENOMIC DNA]</scope>
    <source>
        <strain evidence="7 9">ACAM 607</strain>
        <strain evidence="8 10">IC036</strain>
    </source>
</reference>
<sequence length="661" mass="73668">MSSPFLYNLSLTLIHFIWQGIFVALALKLALTFTSYKKPQWRYAMASLAMVANLLLPFFTFYIISQADFQQFGPLLNNSMLLDDIINNDAQNTAVWYSNTVEFLPYLSLTWVTISFALAVKLFIELYNVNQLPKIGTSPANAELEARFQQLVQQVKLTCSPRLLISLKNDVPMAIGWLKPIVLVPVTMLTGLTPAQLDMLILHELAHIRRHDYLVNFIQTLVEIFLFFHPAVRWVSKQMRNEREYCSDDIAVQHCGNPVAYAHTLADTASICDSHRHHSIPAMAMAASGGDLKQRVLRLIDHDQHCSTATHSGKWLASIVIIFSIIAVGSKKYIQIPSLDIGTDTIPLYRSTDDGFKTYSDSDDTIALPSLAQQLLHQSNENTALENKLPAKMLSPFLPDNTDKNAVNVEQEITQGYLASGGVAKSTGLRINHQEKNTVETLATAINNKIVVLKKTTTEPVNNFAKSLVSKTNQADLSNTQVNVEKSLAQLALSQAITMGKSPAELAFERTDSTKSASLLKNPYAAQIANLTNDPLSINSHLAMPTARRSKSIEQVFSSTSKSTINLMPARAPAQLLTSTYPKYPSNAKRKGIETDVEVTFTIDKNGYVRDIQYDGEGRVSYFRNTIRSSLEKWRFTPASYNDQPVESTMSKIFSFSIAKE</sequence>
<feature type="transmembrane region" description="Helical" evidence="5">
    <location>
        <begin position="43"/>
        <end position="64"/>
    </location>
</feature>
<dbReference type="EMBL" id="VOLR01000016">
    <property type="protein sequence ID" value="TWX58289.1"/>
    <property type="molecule type" value="Genomic_DNA"/>
</dbReference>
<feature type="transmembrane region" description="Helical" evidence="5">
    <location>
        <begin position="6"/>
        <end position="31"/>
    </location>
</feature>
<evidence type="ECO:0000313" key="7">
    <source>
        <dbReference type="EMBL" id="TWX58289.1"/>
    </source>
</evidence>
<dbReference type="InterPro" id="IPR008756">
    <property type="entry name" value="Peptidase_M56"/>
</dbReference>
<dbReference type="SUPFAM" id="SSF74653">
    <property type="entry name" value="TolA/TonB C-terminal domain"/>
    <property type="match status" value="1"/>
</dbReference>
<dbReference type="CDD" id="cd07341">
    <property type="entry name" value="M56_BlaR1_MecR1_like"/>
    <property type="match status" value="1"/>
</dbReference>
<evidence type="ECO:0000256" key="3">
    <source>
        <dbReference type="ARBA" id="ARBA00022989"/>
    </source>
</evidence>
<feature type="domain" description="TonB C-terminal" evidence="6">
    <location>
        <begin position="569"/>
        <end position="661"/>
    </location>
</feature>
<dbReference type="AlphaFoldDB" id="A0A5C6QGY9"/>
<evidence type="ECO:0000256" key="4">
    <source>
        <dbReference type="ARBA" id="ARBA00023136"/>
    </source>
</evidence>
<evidence type="ECO:0000256" key="5">
    <source>
        <dbReference type="SAM" id="Phobius"/>
    </source>
</evidence>
<dbReference type="GO" id="GO:0055085">
    <property type="term" value="P:transmembrane transport"/>
    <property type="evidence" value="ECO:0007669"/>
    <property type="project" value="InterPro"/>
</dbReference>
<evidence type="ECO:0000313" key="8">
    <source>
        <dbReference type="EMBL" id="TWX68366.1"/>
    </source>
</evidence>
<dbReference type="InterPro" id="IPR006260">
    <property type="entry name" value="TonB/TolA_C"/>
</dbReference>
<evidence type="ECO:0000313" key="9">
    <source>
        <dbReference type="Proteomes" id="UP000321525"/>
    </source>
</evidence>
<evidence type="ECO:0000313" key="10">
    <source>
        <dbReference type="Proteomes" id="UP000321917"/>
    </source>
</evidence>
<keyword evidence="3 5" id="KW-1133">Transmembrane helix</keyword>
<dbReference type="Proteomes" id="UP000321525">
    <property type="component" value="Unassembled WGS sequence"/>
</dbReference>
<comment type="caution">
    <text evidence="8">The sequence shown here is derived from an EMBL/GenBank/DDBJ whole genome shotgun (WGS) entry which is preliminary data.</text>
</comment>
<dbReference type="NCBIfam" id="TIGR01352">
    <property type="entry name" value="tonB_Cterm"/>
    <property type="match status" value="1"/>
</dbReference>
<comment type="subcellular location">
    <subcellularLocation>
        <location evidence="1">Membrane</location>
        <topology evidence="1">Single-pass membrane protein</topology>
    </subcellularLocation>
</comment>
<dbReference type="Gene3D" id="3.30.1150.10">
    <property type="match status" value="1"/>
</dbReference>
<dbReference type="EMBL" id="VOLQ01000010">
    <property type="protein sequence ID" value="TWX68366.1"/>
    <property type="molecule type" value="Genomic_DNA"/>
</dbReference>
<protein>
    <submittedName>
        <fullName evidence="8">TonB family protein</fullName>
    </submittedName>
</protein>
<keyword evidence="4 5" id="KW-0472">Membrane</keyword>
<dbReference type="RefSeq" id="WP_146799804.1">
    <property type="nucleotide sequence ID" value="NZ_VOLP01000015.1"/>
</dbReference>
<keyword evidence="2 5" id="KW-0812">Transmembrane</keyword>
<evidence type="ECO:0000256" key="2">
    <source>
        <dbReference type="ARBA" id="ARBA00022692"/>
    </source>
</evidence>
<accession>A0A5C6QGY9</accession>
<dbReference type="Pfam" id="PF03544">
    <property type="entry name" value="TonB_C"/>
    <property type="match status" value="1"/>
</dbReference>
<keyword evidence="9" id="KW-1185">Reference proteome</keyword>
<dbReference type="Proteomes" id="UP000321917">
    <property type="component" value="Unassembled WGS sequence"/>
</dbReference>